<dbReference type="Gene3D" id="1.25.40.10">
    <property type="entry name" value="Tetratricopeptide repeat domain"/>
    <property type="match status" value="1"/>
</dbReference>
<dbReference type="PROSITE" id="PS50005">
    <property type="entry name" value="TPR"/>
    <property type="match status" value="1"/>
</dbReference>
<dbReference type="AlphaFoldDB" id="A0A5C6WUI9"/>
<evidence type="ECO:0000313" key="3">
    <source>
        <dbReference type="Proteomes" id="UP000321046"/>
    </source>
</evidence>
<comment type="caution">
    <text evidence="2">The sequence shown here is derived from an EMBL/GenBank/DDBJ whole genome shotgun (WGS) entry which is preliminary data.</text>
</comment>
<accession>A0A5C6WUI9</accession>
<evidence type="ECO:0000313" key="2">
    <source>
        <dbReference type="EMBL" id="TXD32074.1"/>
    </source>
</evidence>
<dbReference type="InterPro" id="IPR011990">
    <property type="entry name" value="TPR-like_helical_dom_sf"/>
</dbReference>
<protein>
    <submittedName>
        <fullName evidence="2">Tetratricopeptide repeat protein</fullName>
    </submittedName>
</protein>
<dbReference type="Proteomes" id="UP000321046">
    <property type="component" value="Unassembled WGS sequence"/>
</dbReference>
<name>A0A5C6WUI9_9DELT</name>
<reference evidence="2 3" key="1">
    <citation type="submission" date="2019-08" db="EMBL/GenBank/DDBJ databases">
        <title>Bradymonadales sp. TMQ2.</title>
        <authorList>
            <person name="Liang Q."/>
        </authorList>
    </citation>
    <scope>NUCLEOTIDE SEQUENCE [LARGE SCALE GENOMIC DNA]</scope>
    <source>
        <strain evidence="2 3">TMQ2</strain>
    </source>
</reference>
<evidence type="ECO:0000256" key="1">
    <source>
        <dbReference type="PROSITE-ProRule" id="PRU00339"/>
    </source>
</evidence>
<dbReference type="OrthoDB" id="5491410at2"/>
<gene>
    <name evidence="2" type="ORF">FRC96_18945</name>
</gene>
<keyword evidence="1" id="KW-0802">TPR repeat</keyword>
<sequence length="352" mass="39133">MARGSSAERADLMGCFMKVVVMRRFVVVWVALVVLGWSGALSAQESLERRVYQGPETGLLRGDAFYYEGDYYRALTAYKDFLREAPDDRRAERVRLKMAWVYFNVGEHGEAARQLERLAAEADDVIVGWWARYYYGQVALASDRRPLAQRAFEEVITTCEPYVARVGEPTDDPEIRECLELSSAATLGLARLEAVRHDFDAASRRLRAMPGVSPLAGDAAEIADLVEGLKIPRKSPALAGVLSIVPGLGHVYLGQYGSAFVAFLWNGAFIYAIVDSVLAGRYGQAVLIGLVESIWYGGTIFGAVGGAHRFNRDAMRVVEDGLRRDLLELYRDEPWPARFPAHPAYLELSIPF</sequence>
<dbReference type="InterPro" id="IPR019734">
    <property type="entry name" value="TPR_rpt"/>
</dbReference>
<feature type="repeat" description="TPR" evidence="1">
    <location>
        <begin position="55"/>
        <end position="88"/>
    </location>
</feature>
<dbReference type="SUPFAM" id="SSF48452">
    <property type="entry name" value="TPR-like"/>
    <property type="match status" value="1"/>
</dbReference>
<organism evidence="2 3">
    <name type="scientific">Lujinxingia vulgaris</name>
    <dbReference type="NCBI Taxonomy" id="2600176"/>
    <lineage>
        <taxon>Bacteria</taxon>
        <taxon>Deltaproteobacteria</taxon>
        <taxon>Bradymonadales</taxon>
        <taxon>Lujinxingiaceae</taxon>
        <taxon>Lujinxingia</taxon>
    </lineage>
</organism>
<dbReference type="EMBL" id="VOSL01000140">
    <property type="protein sequence ID" value="TXD32074.1"/>
    <property type="molecule type" value="Genomic_DNA"/>
</dbReference>
<proteinExistence type="predicted"/>